<dbReference type="EMBL" id="QGLE01000001">
    <property type="protein sequence ID" value="PWR25456.1"/>
    <property type="molecule type" value="Genomic_DNA"/>
</dbReference>
<dbReference type="Pfam" id="PF00561">
    <property type="entry name" value="Abhydrolase_1"/>
    <property type="match status" value="1"/>
</dbReference>
<dbReference type="SUPFAM" id="SSF53474">
    <property type="entry name" value="alpha/beta-Hydrolases"/>
    <property type="match status" value="1"/>
</dbReference>
<proteinExistence type="predicted"/>
<dbReference type="PRINTS" id="PR00111">
    <property type="entry name" value="ABHYDROLASE"/>
</dbReference>
<reference evidence="3 4" key="1">
    <citation type="submission" date="2018-05" db="EMBL/GenBank/DDBJ databases">
        <title>Zavarzinia sp. HR-AS.</title>
        <authorList>
            <person name="Lee Y."/>
            <person name="Jeon C.O."/>
        </authorList>
    </citation>
    <scope>NUCLEOTIDE SEQUENCE [LARGE SCALE GENOMIC DNA]</scope>
    <source>
        <strain evidence="3 4">HR-AS</strain>
    </source>
</reference>
<feature type="domain" description="AB hydrolase-1" evidence="2">
    <location>
        <begin position="32"/>
        <end position="266"/>
    </location>
</feature>
<dbReference type="Gene3D" id="3.40.50.1820">
    <property type="entry name" value="alpha/beta hydrolase"/>
    <property type="match status" value="1"/>
</dbReference>
<gene>
    <name evidence="3" type="ORF">DKG74_00280</name>
</gene>
<dbReference type="InterPro" id="IPR000073">
    <property type="entry name" value="AB_hydrolase_1"/>
</dbReference>
<protein>
    <recommendedName>
        <fullName evidence="2">AB hydrolase-1 domain-containing protein</fullName>
    </recommendedName>
</protein>
<evidence type="ECO:0000256" key="1">
    <source>
        <dbReference type="ARBA" id="ARBA00022801"/>
    </source>
</evidence>
<accession>A0A317EGP0</accession>
<dbReference type="OrthoDB" id="9812774at2"/>
<name>A0A317EGP0_9PROT</name>
<dbReference type="GO" id="GO:0016787">
    <property type="term" value="F:hydrolase activity"/>
    <property type="evidence" value="ECO:0007669"/>
    <property type="project" value="UniProtKB-KW"/>
</dbReference>
<evidence type="ECO:0000313" key="3">
    <source>
        <dbReference type="EMBL" id="PWR25456.1"/>
    </source>
</evidence>
<dbReference type="InterPro" id="IPR000639">
    <property type="entry name" value="Epox_hydrolase-like"/>
</dbReference>
<dbReference type="AlphaFoldDB" id="A0A317EGP0"/>
<dbReference type="PRINTS" id="PR00412">
    <property type="entry name" value="EPOXHYDRLASE"/>
</dbReference>
<dbReference type="PANTHER" id="PTHR43329">
    <property type="entry name" value="EPOXIDE HYDROLASE"/>
    <property type="match status" value="1"/>
</dbReference>
<dbReference type="InterPro" id="IPR029058">
    <property type="entry name" value="AB_hydrolase_fold"/>
</dbReference>
<comment type="caution">
    <text evidence="3">The sequence shown here is derived from an EMBL/GenBank/DDBJ whole genome shotgun (WGS) entry which is preliminary data.</text>
</comment>
<dbReference type="RefSeq" id="WP_109902563.1">
    <property type="nucleotide sequence ID" value="NZ_QGLE01000001.1"/>
</dbReference>
<sequence>MAGELPCPCPCDHRLRLNGIELNVHIEGEGEPVLLLHGFPDDHQVWRRTVPALVGAGFRVIAPDLRGCGLSEAPPSEADYRLPLLVGDLVALLDHLGIGKVRLVGHDWGALIGWALALEHPARVERYAALSVGHPASYVGAPLKQKLMAYYILLLQLRGVIEASLRAADWWLFRTLTRTPGEVDHWIARLSRPGRLTAAINYYRANFALFFRRDWPRTAIPVMGLWSDGDFALCREQMTGTARWLNGPWRYHEIAGAGHWLQLEAPERVNALLCDFLQGTPT</sequence>
<evidence type="ECO:0000259" key="2">
    <source>
        <dbReference type="Pfam" id="PF00561"/>
    </source>
</evidence>
<keyword evidence="1" id="KW-0378">Hydrolase</keyword>
<organism evidence="3 4">
    <name type="scientific">Zavarzinia aquatilis</name>
    <dbReference type="NCBI Taxonomy" id="2211142"/>
    <lineage>
        <taxon>Bacteria</taxon>
        <taxon>Pseudomonadati</taxon>
        <taxon>Pseudomonadota</taxon>
        <taxon>Alphaproteobacteria</taxon>
        <taxon>Rhodospirillales</taxon>
        <taxon>Zavarziniaceae</taxon>
        <taxon>Zavarzinia</taxon>
    </lineage>
</organism>
<keyword evidence="4" id="KW-1185">Reference proteome</keyword>
<dbReference type="Proteomes" id="UP000245461">
    <property type="component" value="Unassembled WGS sequence"/>
</dbReference>
<evidence type="ECO:0000313" key="4">
    <source>
        <dbReference type="Proteomes" id="UP000245461"/>
    </source>
</evidence>